<gene>
    <name evidence="5" type="ORF">FYC51_15975</name>
</gene>
<dbReference type="InterPro" id="IPR011990">
    <property type="entry name" value="TPR-like_helical_dom_sf"/>
</dbReference>
<feature type="region of interest" description="Disordered" evidence="3">
    <location>
        <begin position="213"/>
        <end position="234"/>
    </location>
</feature>
<comment type="similarity">
    <text evidence="1">Belongs to the thioredoxin family.</text>
</comment>
<sequence>MAGLGSHGADDRDQRRRPHGGAHRARAAAGRPPRQLQDRLRDVARARRRRARGGARVDRRPAHLARVQGPRAAARPGRSGLRRRAAAGRRVAVRHAVRPRGRRAARAARRHGPAGDQRRAAAHRGHHVLERRRREPGRRARDERLRRPRDRLDRADREGHPERRRHHRIRGRRAGRRAVGLHREERQGRAARHRRAAAVLRAERRLGRADPAPRVVREPDRSIGGTVTDPTPPGGLRGAVDLSALVQRQQPQQEAAGGAASGDQVVFATDDASFGSTLELSRTVPVVVVLWATWSEQSTELVGTLERLVRAREGRLVLAAAEADRSPQLVQAFQAQAIPTVVAVVAGQPVPLFAGLQPDDVIDQVFDQLLELAGQHGVTGRIDPEGGAEGTEPAEPVEEPLPPLHQEAYDAIERGDYEAAANAYRTAMAQDPRDELAVAGLAQANLLGRLQGRTLDAIRNAAASAPDDLDAQLDVADLDVSGGHVDDAFDRLLSLFPKLDSDGKKRVRERIVELFEVVGTEDPRVTAARRRLANLLF</sequence>
<feature type="compositionally biased region" description="Basic residues" evidence="3">
    <location>
        <begin position="15"/>
        <end position="26"/>
    </location>
</feature>
<dbReference type="Pfam" id="PF14561">
    <property type="entry name" value="TPR_20"/>
    <property type="match status" value="1"/>
</dbReference>
<dbReference type="InterPro" id="IPR036249">
    <property type="entry name" value="Thioredoxin-like_sf"/>
</dbReference>
<dbReference type="PANTHER" id="PTHR45663">
    <property type="entry name" value="GEO12009P1"/>
    <property type="match status" value="1"/>
</dbReference>
<evidence type="ECO:0000256" key="1">
    <source>
        <dbReference type="ARBA" id="ARBA00008987"/>
    </source>
</evidence>
<name>A0A5S4UW39_9MICO</name>
<feature type="compositionally biased region" description="Basic residues" evidence="3">
    <location>
        <begin position="120"/>
        <end position="136"/>
    </location>
</feature>
<feature type="compositionally biased region" description="Basic residues" evidence="3">
    <location>
        <begin position="80"/>
        <end position="112"/>
    </location>
</feature>
<dbReference type="Gene3D" id="3.40.30.10">
    <property type="entry name" value="Glutaredoxin"/>
    <property type="match status" value="1"/>
</dbReference>
<dbReference type="Gene3D" id="1.25.40.10">
    <property type="entry name" value="Tetratricopeptide repeat domain"/>
    <property type="match status" value="1"/>
</dbReference>
<dbReference type="GO" id="GO:0015035">
    <property type="term" value="F:protein-disulfide reductase activity"/>
    <property type="evidence" value="ECO:0007669"/>
    <property type="project" value="TreeGrafter"/>
</dbReference>
<evidence type="ECO:0000313" key="6">
    <source>
        <dbReference type="Proteomes" id="UP000325243"/>
    </source>
</evidence>
<evidence type="ECO:0000313" key="5">
    <source>
        <dbReference type="EMBL" id="TYL51254.1"/>
    </source>
</evidence>
<accession>A0A5S4UW39</accession>
<dbReference type="Pfam" id="PF00085">
    <property type="entry name" value="Thioredoxin"/>
    <property type="match status" value="1"/>
</dbReference>
<comment type="caution">
    <text evidence="5">The sequence shown here is derived from an EMBL/GenBank/DDBJ whole genome shotgun (WGS) entry which is preliminary data.</text>
</comment>
<keyword evidence="6" id="KW-1185">Reference proteome</keyword>
<dbReference type="InterPro" id="IPR013766">
    <property type="entry name" value="Thioredoxin_domain"/>
</dbReference>
<dbReference type="PROSITE" id="PS51352">
    <property type="entry name" value="THIOREDOXIN_2"/>
    <property type="match status" value="1"/>
</dbReference>
<dbReference type="GO" id="GO:0006950">
    <property type="term" value="P:response to stress"/>
    <property type="evidence" value="ECO:0007669"/>
    <property type="project" value="UniProtKB-ARBA"/>
</dbReference>
<protein>
    <submittedName>
        <fullName evidence="5">Tetratricopeptide repeat protein</fullName>
    </submittedName>
</protein>
<dbReference type="AlphaFoldDB" id="A0A5S4UW39"/>
<reference evidence="5 6" key="1">
    <citation type="submission" date="2019-08" db="EMBL/GenBank/DDBJ databases">
        <authorList>
            <person name="Hu J."/>
        </authorList>
    </citation>
    <scope>NUCLEOTIDE SEQUENCE [LARGE SCALE GENOMIC DNA]</scope>
    <source>
        <strain evidence="5 6">NEAU-184</strain>
    </source>
</reference>
<evidence type="ECO:0000259" key="4">
    <source>
        <dbReference type="PROSITE" id="PS51352"/>
    </source>
</evidence>
<feature type="compositionally biased region" description="Basic residues" evidence="3">
    <location>
        <begin position="162"/>
        <end position="180"/>
    </location>
</feature>
<feature type="domain" description="Thioredoxin" evidence="4">
    <location>
        <begin position="244"/>
        <end position="371"/>
    </location>
</feature>
<dbReference type="GO" id="GO:0005737">
    <property type="term" value="C:cytoplasm"/>
    <property type="evidence" value="ECO:0007669"/>
    <property type="project" value="TreeGrafter"/>
</dbReference>
<feature type="compositionally biased region" description="Low complexity" evidence="3">
    <location>
        <begin position="65"/>
        <end position="79"/>
    </location>
</feature>
<feature type="region of interest" description="Disordered" evidence="3">
    <location>
        <begin position="1"/>
        <end position="194"/>
    </location>
</feature>
<dbReference type="EMBL" id="VSSB01000002">
    <property type="protein sequence ID" value="TYL51254.1"/>
    <property type="molecule type" value="Genomic_DNA"/>
</dbReference>
<feature type="compositionally biased region" description="Basic and acidic residues" evidence="3">
    <location>
        <begin position="137"/>
        <end position="161"/>
    </location>
</feature>
<organism evidence="5 6">
    <name type="scientific">Agromyces mariniharenae</name>
    <dbReference type="NCBI Taxonomy" id="2604423"/>
    <lineage>
        <taxon>Bacteria</taxon>
        <taxon>Bacillati</taxon>
        <taxon>Actinomycetota</taxon>
        <taxon>Actinomycetes</taxon>
        <taxon>Micrococcales</taxon>
        <taxon>Microbacteriaceae</taxon>
        <taxon>Agromyces</taxon>
    </lineage>
</organism>
<keyword evidence="2" id="KW-0676">Redox-active center</keyword>
<feature type="region of interest" description="Disordered" evidence="3">
    <location>
        <begin position="378"/>
        <end position="401"/>
    </location>
</feature>
<evidence type="ECO:0000256" key="3">
    <source>
        <dbReference type="SAM" id="MobiDB-lite"/>
    </source>
</evidence>
<dbReference type="SUPFAM" id="SSF52833">
    <property type="entry name" value="Thioredoxin-like"/>
    <property type="match status" value="1"/>
</dbReference>
<feature type="compositionally biased region" description="Basic and acidic residues" evidence="3">
    <location>
        <begin position="36"/>
        <end position="45"/>
    </location>
</feature>
<dbReference type="CDD" id="cd02956">
    <property type="entry name" value="ybbN"/>
    <property type="match status" value="1"/>
</dbReference>
<dbReference type="Proteomes" id="UP000325243">
    <property type="component" value="Unassembled WGS sequence"/>
</dbReference>
<proteinExistence type="inferred from homology"/>
<evidence type="ECO:0000256" key="2">
    <source>
        <dbReference type="ARBA" id="ARBA00023284"/>
    </source>
</evidence>
<dbReference type="PANTHER" id="PTHR45663:SF11">
    <property type="entry name" value="GEO12009P1"/>
    <property type="match status" value="1"/>
</dbReference>
<dbReference type="SUPFAM" id="SSF48452">
    <property type="entry name" value="TPR-like"/>
    <property type="match status" value="1"/>
</dbReference>